<sequence length="156" mass="17925">MDVSDLKKSIRNFQKLEGPKITADKVRTLFDSNDFKTTYAELMTEVPKELHRDLMEFAAEGIDKITNSVENVDDTDEIQYMIAINYMLLKCEWTLMNCQLNYKIMATGEDPDQIDMFKASIITALLAQVEPYLNDQATQEITTILNSRIREMVEAA</sequence>
<organism evidence="1 2">
    <name type="scientific">Pseudobacteriovorax antillogorgiicola</name>
    <dbReference type="NCBI Taxonomy" id="1513793"/>
    <lineage>
        <taxon>Bacteria</taxon>
        <taxon>Pseudomonadati</taxon>
        <taxon>Bdellovibrionota</taxon>
        <taxon>Oligoflexia</taxon>
        <taxon>Oligoflexales</taxon>
        <taxon>Pseudobacteriovoracaceae</taxon>
        <taxon>Pseudobacteriovorax</taxon>
    </lineage>
</organism>
<gene>
    <name evidence="1" type="ORF">SAMN06296036_10397</name>
</gene>
<dbReference type="OrthoDB" id="1493634at2"/>
<dbReference type="Proteomes" id="UP000192907">
    <property type="component" value="Unassembled WGS sequence"/>
</dbReference>
<protein>
    <submittedName>
        <fullName evidence="1">Uncharacterized protein</fullName>
    </submittedName>
</protein>
<dbReference type="EMBL" id="FWZT01000003">
    <property type="protein sequence ID" value="SMF00395.1"/>
    <property type="molecule type" value="Genomic_DNA"/>
</dbReference>
<proteinExistence type="predicted"/>
<dbReference type="AlphaFoldDB" id="A0A1Y6B9R2"/>
<evidence type="ECO:0000313" key="1">
    <source>
        <dbReference type="EMBL" id="SMF00395.1"/>
    </source>
</evidence>
<keyword evidence="2" id="KW-1185">Reference proteome</keyword>
<reference evidence="2" key="1">
    <citation type="submission" date="2017-04" db="EMBL/GenBank/DDBJ databases">
        <authorList>
            <person name="Varghese N."/>
            <person name="Submissions S."/>
        </authorList>
    </citation>
    <scope>NUCLEOTIDE SEQUENCE [LARGE SCALE GENOMIC DNA]</scope>
    <source>
        <strain evidence="2">RKEM611</strain>
    </source>
</reference>
<accession>A0A1Y6B9R2</accession>
<dbReference type="STRING" id="1513793.SAMN06296036_10397"/>
<name>A0A1Y6B9R2_9BACT</name>
<evidence type="ECO:0000313" key="2">
    <source>
        <dbReference type="Proteomes" id="UP000192907"/>
    </source>
</evidence>
<dbReference type="RefSeq" id="WP_132316199.1">
    <property type="nucleotide sequence ID" value="NZ_FWZT01000003.1"/>
</dbReference>